<organism evidence="10 11">
    <name type="scientific">Megasphaera massiliensis</name>
    <dbReference type="NCBI Taxonomy" id="1232428"/>
    <lineage>
        <taxon>Bacteria</taxon>
        <taxon>Bacillati</taxon>
        <taxon>Bacillota</taxon>
        <taxon>Negativicutes</taxon>
        <taxon>Veillonellales</taxon>
        <taxon>Veillonellaceae</taxon>
        <taxon>Megasphaera</taxon>
    </lineage>
</organism>
<evidence type="ECO:0000256" key="3">
    <source>
        <dbReference type="ARBA" id="ARBA00022741"/>
    </source>
</evidence>
<feature type="domain" description="Carbohydrate kinase FGGY N-terminal" evidence="8">
    <location>
        <begin position="4"/>
        <end position="251"/>
    </location>
</feature>
<accession>A0ABT1SNP2</accession>
<dbReference type="PROSITE" id="PS00445">
    <property type="entry name" value="FGGY_KINASES_2"/>
    <property type="match status" value="1"/>
</dbReference>
<proteinExistence type="inferred from homology"/>
<keyword evidence="2 7" id="KW-0808">Transferase</keyword>
<dbReference type="PIRSF" id="PIRSF000538">
    <property type="entry name" value="GlpK"/>
    <property type="match status" value="1"/>
</dbReference>
<evidence type="ECO:0000256" key="7">
    <source>
        <dbReference type="RuleBase" id="RU003733"/>
    </source>
</evidence>
<sequence>MKSYILGIDQSTQGTKVLLFDDAGTICHKATKSHRQYIDEKGWVEHDPDEIWCNLKDLIRDMLEAADIDGRDIKAVGISNQRETAMAWNRQTGRPVHRAIVWQCARGAAICEELRRKGFDSLIKNTTGLPLSPYFSAAKLAWILRHVEGTKALMAEGNLCMGTMDSWLVYCMTKGQVFRTDFSNASRTQLFDIGRLTWSQDVCRAFGIEPSALPEVTDSNGLYGKTDFDGILPEAIPIHAVFGDSHAALFGQACHRPGMAKATYGTGSSVMMNIGDKPVYSQHGLVTSLAWSLSGKATYVLEGNINYTGAAITWLKDDLQLIQSPEETMNLAKAANPKDRSYFVPAFTGLGAPYWESQATGLYTGVTRVTGKKEMVRAVLDAIAYQINDVTTLMQQESGYRLPSLRVDGGPTKNAYLMQFQTDLLDCPVDVPEAAELSAIGVAYAAGLAVGLYDQDALFKDMKGLSYEPSMAGARRRELIQGWQQAISQTLAVTHQGA</sequence>
<keyword evidence="3" id="KW-0547">Nucleotide-binding</keyword>
<keyword evidence="4 7" id="KW-0418">Kinase</keyword>
<name>A0ABT1SNP2_9FIRM</name>
<keyword evidence="11" id="KW-1185">Reference proteome</keyword>
<keyword evidence="5" id="KW-0067">ATP-binding</keyword>
<dbReference type="CDD" id="cd07769">
    <property type="entry name" value="ASKHA_NBD_FGGY_GK"/>
    <property type="match status" value="1"/>
</dbReference>
<dbReference type="GO" id="GO:0004370">
    <property type="term" value="F:glycerol kinase activity"/>
    <property type="evidence" value="ECO:0007669"/>
    <property type="project" value="UniProtKB-EC"/>
</dbReference>
<evidence type="ECO:0000313" key="10">
    <source>
        <dbReference type="EMBL" id="MCQ5341471.1"/>
    </source>
</evidence>
<gene>
    <name evidence="10" type="primary">glpK</name>
    <name evidence="10" type="ORF">NE675_00270</name>
</gene>
<dbReference type="InterPro" id="IPR018485">
    <property type="entry name" value="FGGY_C"/>
</dbReference>
<evidence type="ECO:0000256" key="1">
    <source>
        <dbReference type="ARBA" id="ARBA00009156"/>
    </source>
</evidence>
<dbReference type="InterPro" id="IPR018483">
    <property type="entry name" value="Carb_kinase_FGGY_CS"/>
</dbReference>
<evidence type="ECO:0000313" key="11">
    <source>
        <dbReference type="Proteomes" id="UP001206692"/>
    </source>
</evidence>
<evidence type="ECO:0000259" key="9">
    <source>
        <dbReference type="Pfam" id="PF02782"/>
    </source>
</evidence>
<dbReference type="PROSITE" id="PS00933">
    <property type="entry name" value="FGGY_KINASES_1"/>
    <property type="match status" value="1"/>
</dbReference>
<dbReference type="NCBIfam" id="NF000756">
    <property type="entry name" value="PRK00047.1"/>
    <property type="match status" value="1"/>
</dbReference>
<feature type="domain" description="Carbohydrate kinase FGGY C-terminal" evidence="9">
    <location>
        <begin position="261"/>
        <end position="449"/>
    </location>
</feature>
<dbReference type="PANTHER" id="PTHR10196:SF69">
    <property type="entry name" value="GLYCEROL KINASE"/>
    <property type="match status" value="1"/>
</dbReference>
<evidence type="ECO:0000256" key="6">
    <source>
        <dbReference type="ARBA" id="ARBA00043149"/>
    </source>
</evidence>
<evidence type="ECO:0000256" key="5">
    <source>
        <dbReference type="ARBA" id="ARBA00022840"/>
    </source>
</evidence>
<evidence type="ECO:0000256" key="4">
    <source>
        <dbReference type="ARBA" id="ARBA00022777"/>
    </source>
</evidence>
<dbReference type="SUPFAM" id="SSF53067">
    <property type="entry name" value="Actin-like ATPase domain"/>
    <property type="match status" value="2"/>
</dbReference>
<reference evidence="10 11" key="1">
    <citation type="submission" date="2022-06" db="EMBL/GenBank/DDBJ databases">
        <title>Isolation of gut microbiota from human fecal samples.</title>
        <authorList>
            <person name="Pamer E.G."/>
            <person name="Barat B."/>
            <person name="Waligurski E."/>
            <person name="Medina S."/>
            <person name="Paddock L."/>
            <person name="Mostad J."/>
        </authorList>
    </citation>
    <scope>NUCLEOTIDE SEQUENCE [LARGE SCALE GENOMIC DNA]</scope>
    <source>
        <strain evidence="10 11">DFI.1.1</strain>
    </source>
</reference>
<dbReference type="InterPro" id="IPR000577">
    <property type="entry name" value="Carb_kinase_FGGY"/>
</dbReference>
<dbReference type="InterPro" id="IPR018484">
    <property type="entry name" value="FGGY_N"/>
</dbReference>
<dbReference type="RefSeq" id="WP_062412916.1">
    <property type="nucleotide sequence ID" value="NZ_JAJCIO010000001.1"/>
</dbReference>
<dbReference type="EMBL" id="JANGEW010000001">
    <property type="protein sequence ID" value="MCQ5341471.1"/>
    <property type="molecule type" value="Genomic_DNA"/>
</dbReference>
<comment type="similarity">
    <text evidence="1 7">Belongs to the FGGY kinase family.</text>
</comment>
<dbReference type="Proteomes" id="UP001206692">
    <property type="component" value="Unassembled WGS sequence"/>
</dbReference>
<dbReference type="PANTHER" id="PTHR10196">
    <property type="entry name" value="SUGAR KINASE"/>
    <property type="match status" value="1"/>
</dbReference>
<protein>
    <recommendedName>
        <fullName evidence="6">ATP:glycerol 3-phosphotransferase</fullName>
    </recommendedName>
</protein>
<comment type="caution">
    <text evidence="10">The sequence shown here is derived from an EMBL/GenBank/DDBJ whole genome shotgun (WGS) entry which is preliminary data.</text>
</comment>
<dbReference type="Gene3D" id="3.30.420.40">
    <property type="match status" value="2"/>
</dbReference>
<dbReference type="Pfam" id="PF00370">
    <property type="entry name" value="FGGY_N"/>
    <property type="match status" value="1"/>
</dbReference>
<evidence type="ECO:0000259" key="8">
    <source>
        <dbReference type="Pfam" id="PF00370"/>
    </source>
</evidence>
<dbReference type="Pfam" id="PF02782">
    <property type="entry name" value="FGGY_C"/>
    <property type="match status" value="1"/>
</dbReference>
<evidence type="ECO:0000256" key="2">
    <source>
        <dbReference type="ARBA" id="ARBA00022679"/>
    </source>
</evidence>
<dbReference type="InterPro" id="IPR043129">
    <property type="entry name" value="ATPase_NBD"/>
</dbReference>